<gene>
    <name evidence="2" type="ORF">FB45DRAFT_1065933</name>
</gene>
<keyword evidence="3" id="KW-1185">Reference proteome</keyword>
<dbReference type="Pfam" id="PF00646">
    <property type="entry name" value="F-box"/>
    <property type="match status" value="1"/>
</dbReference>
<dbReference type="EMBL" id="JARKIF010000033">
    <property type="protein sequence ID" value="KAJ7611260.1"/>
    <property type="molecule type" value="Genomic_DNA"/>
</dbReference>
<proteinExistence type="predicted"/>
<dbReference type="InterPro" id="IPR001810">
    <property type="entry name" value="F-box_dom"/>
</dbReference>
<evidence type="ECO:0000313" key="3">
    <source>
        <dbReference type="Proteomes" id="UP001221142"/>
    </source>
</evidence>
<evidence type="ECO:0000313" key="2">
    <source>
        <dbReference type="EMBL" id="KAJ7611260.1"/>
    </source>
</evidence>
<dbReference type="AlphaFoldDB" id="A0AAD7B5G4"/>
<comment type="caution">
    <text evidence="2">The sequence shown here is derived from an EMBL/GenBank/DDBJ whole genome shotgun (WGS) entry which is preliminary data.</text>
</comment>
<feature type="domain" description="F-box" evidence="1">
    <location>
        <begin position="1"/>
        <end position="43"/>
    </location>
</feature>
<dbReference type="InterPro" id="IPR036047">
    <property type="entry name" value="F-box-like_dom_sf"/>
</dbReference>
<dbReference type="InterPro" id="IPR032675">
    <property type="entry name" value="LRR_dom_sf"/>
</dbReference>
<dbReference type="Proteomes" id="UP001221142">
    <property type="component" value="Unassembled WGS sequence"/>
</dbReference>
<protein>
    <recommendedName>
        <fullName evidence="1">F-box domain-containing protein</fullName>
    </recommendedName>
</protein>
<sequence length="365" mass="41035">MDDFPQELVDRFIDFCDVKEIMTCSLVCKAWVIRSRYQLFARVPLTLRAQSLSRVVDIVNTSSFPILSHIRGLLLFIAPDALDENLLAQLHPCPNLRSIRIVGVDDQLEINVADQSIVDSPISQQLDAVQPHLRAWAVDAPSITKLELGLFARTVIPLQTVMGVVSCLPGLTTLRLKGVGTKEPSPSPSPHLASLRTLSVPGCDGVLFSWLLTLPTVPALHHLTIGAVHSRRVQLQPLARYIQTAGHALKSFDLDTSWDVTLVYTRTILKHISPNLRHFTCRFYFLKQIPEILILLPTTSKLRPITFIPFCSDLIDKEADYLDAFHSALVDHRFPAAHHWGKEYDYRGGNESIATSKCTWYFARR</sequence>
<dbReference type="SUPFAM" id="SSF81383">
    <property type="entry name" value="F-box domain"/>
    <property type="match status" value="1"/>
</dbReference>
<dbReference type="Gene3D" id="3.80.10.10">
    <property type="entry name" value="Ribonuclease Inhibitor"/>
    <property type="match status" value="1"/>
</dbReference>
<organism evidence="2 3">
    <name type="scientific">Roridomyces roridus</name>
    <dbReference type="NCBI Taxonomy" id="1738132"/>
    <lineage>
        <taxon>Eukaryota</taxon>
        <taxon>Fungi</taxon>
        <taxon>Dikarya</taxon>
        <taxon>Basidiomycota</taxon>
        <taxon>Agaricomycotina</taxon>
        <taxon>Agaricomycetes</taxon>
        <taxon>Agaricomycetidae</taxon>
        <taxon>Agaricales</taxon>
        <taxon>Marasmiineae</taxon>
        <taxon>Mycenaceae</taxon>
        <taxon>Roridomyces</taxon>
    </lineage>
</organism>
<dbReference type="SUPFAM" id="SSF52047">
    <property type="entry name" value="RNI-like"/>
    <property type="match status" value="1"/>
</dbReference>
<accession>A0AAD7B5G4</accession>
<evidence type="ECO:0000259" key="1">
    <source>
        <dbReference type="PROSITE" id="PS50181"/>
    </source>
</evidence>
<dbReference type="PROSITE" id="PS50181">
    <property type="entry name" value="FBOX"/>
    <property type="match status" value="1"/>
</dbReference>
<name>A0AAD7B5G4_9AGAR</name>
<reference evidence="2" key="1">
    <citation type="submission" date="2023-03" db="EMBL/GenBank/DDBJ databases">
        <title>Massive genome expansion in bonnet fungi (Mycena s.s.) driven by repeated elements and novel gene families across ecological guilds.</title>
        <authorList>
            <consortium name="Lawrence Berkeley National Laboratory"/>
            <person name="Harder C.B."/>
            <person name="Miyauchi S."/>
            <person name="Viragh M."/>
            <person name="Kuo A."/>
            <person name="Thoen E."/>
            <person name="Andreopoulos B."/>
            <person name="Lu D."/>
            <person name="Skrede I."/>
            <person name="Drula E."/>
            <person name="Henrissat B."/>
            <person name="Morin E."/>
            <person name="Kohler A."/>
            <person name="Barry K."/>
            <person name="LaButti K."/>
            <person name="Morin E."/>
            <person name="Salamov A."/>
            <person name="Lipzen A."/>
            <person name="Mereny Z."/>
            <person name="Hegedus B."/>
            <person name="Baldrian P."/>
            <person name="Stursova M."/>
            <person name="Weitz H."/>
            <person name="Taylor A."/>
            <person name="Grigoriev I.V."/>
            <person name="Nagy L.G."/>
            <person name="Martin F."/>
            <person name="Kauserud H."/>
        </authorList>
    </citation>
    <scope>NUCLEOTIDE SEQUENCE</scope>
    <source>
        <strain evidence="2">9284</strain>
    </source>
</reference>